<gene>
    <name evidence="2" type="ORF">QNH39_27500</name>
</gene>
<organism evidence="2 3">
    <name type="scientific">Neobacillus novalis</name>
    <dbReference type="NCBI Taxonomy" id="220687"/>
    <lineage>
        <taxon>Bacteria</taxon>
        <taxon>Bacillati</taxon>
        <taxon>Bacillota</taxon>
        <taxon>Bacilli</taxon>
        <taxon>Bacillales</taxon>
        <taxon>Bacillaceae</taxon>
        <taxon>Neobacillus</taxon>
    </lineage>
</organism>
<dbReference type="KEGG" id="nnv:QNH39_27500"/>
<reference evidence="2" key="1">
    <citation type="submission" date="2023-05" db="EMBL/GenBank/DDBJ databases">
        <title>Comparative genomics of Bacillaceae isolates and their secondary metabolite potential.</title>
        <authorList>
            <person name="Song L."/>
            <person name="Nielsen L.J."/>
            <person name="Mohite O."/>
            <person name="Xu X."/>
            <person name="Weber T."/>
            <person name="Kovacs A.T."/>
        </authorList>
    </citation>
    <scope>NUCLEOTIDE SEQUENCE</scope>
    <source>
        <strain evidence="2">XLM17</strain>
    </source>
</reference>
<evidence type="ECO:0000313" key="2">
    <source>
        <dbReference type="EMBL" id="WHY86266.1"/>
    </source>
</evidence>
<dbReference type="EMBL" id="CP126114">
    <property type="protein sequence ID" value="WHY86266.1"/>
    <property type="molecule type" value="Genomic_DNA"/>
</dbReference>
<feature type="region of interest" description="Disordered" evidence="1">
    <location>
        <begin position="52"/>
        <end position="110"/>
    </location>
</feature>
<keyword evidence="3" id="KW-1185">Reference proteome</keyword>
<name>A0AA95MM68_9BACI</name>
<dbReference type="AlphaFoldDB" id="A0AA95MM68"/>
<dbReference type="RefSeq" id="WP_066094166.1">
    <property type="nucleotide sequence ID" value="NZ_CP126114.1"/>
</dbReference>
<feature type="compositionally biased region" description="Polar residues" evidence="1">
    <location>
        <begin position="98"/>
        <end position="108"/>
    </location>
</feature>
<evidence type="ECO:0000256" key="1">
    <source>
        <dbReference type="SAM" id="MobiDB-lite"/>
    </source>
</evidence>
<feature type="compositionally biased region" description="Acidic residues" evidence="1">
    <location>
        <begin position="54"/>
        <end position="69"/>
    </location>
</feature>
<sequence>MKKWKIILSVVVLLLAAGAGTLYYFLNIKDYQTADAKVDEIVKNDFKVKLPSEDVSEDGSEDGSEDESGAEVTEQSSNLTADASGTAAPADSAAGTTQSQSTNKNSGQVKKPSVVKLTAGAILEKYQPAFHDLQAQADGKLNALLSYAFSEYQTKKSNGDEISYFYFYSKYNGAAKKLEASTDQSFDYIYNALVKELEKNGYSSNEAKSIKDHYQNLKKQRRSALMDKAVAYLK</sequence>
<dbReference type="Proteomes" id="UP001178288">
    <property type="component" value="Chromosome"/>
</dbReference>
<evidence type="ECO:0000313" key="3">
    <source>
        <dbReference type="Proteomes" id="UP001178288"/>
    </source>
</evidence>
<proteinExistence type="predicted"/>
<protein>
    <submittedName>
        <fullName evidence="2">Uncharacterized protein</fullName>
    </submittedName>
</protein>
<accession>A0AA95MM68</accession>
<feature type="compositionally biased region" description="Low complexity" evidence="1">
    <location>
        <begin position="80"/>
        <end position="97"/>
    </location>
</feature>